<organism evidence="2 3">
    <name type="scientific">Helicobacter pylori R036d</name>
    <dbReference type="NCBI Taxonomy" id="1145113"/>
    <lineage>
        <taxon>Bacteria</taxon>
        <taxon>Pseudomonadati</taxon>
        <taxon>Campylobacterota</taxon>
        <taxon>Epsilonproteobacteria</taxon>
        <taxon>Campylobacterales</taxon>
        <taxon>Helicobacteraceae</taxon>
        <taxon>Helicobacter</taxon>
    </lineage>
</organism>
<dbReference type="Proteomes" id="UP000006759">
    <property type="component" value="Unassembled WGS sequence"/>
</dbReference>
<gene>
    <name evidence="2" type="ORF">OUI_1358</name>
</gene>
<feature type="transmembrane region" description="Helical" evidence="1">
    <location>
        <begin position="20"/>
        <end position="40"/>
    </location>
</feature>
<accession>K2KB98</accession>
<name>K2KB98_HELPX</name>
<proteinExistence type="predicted"/>
<evidence type="ECO:0000313" key="3">
    <source>
        <dbReference type="Proteomes" id="UP000006759"/>
    </source>
</evidence>
<reference evidence="2 3" key="1">
    <citation type="submission" date="2012-08" db="EMBL/GenBank/DDBJ databases">
        <title>Comparative Sequence Analysis of H. pylori isolates.</title>
        <authorList>
            <person name="Blanchard T.G."/>
            <person name="Czinn S.J."/>
            <person name="McCracken C.M."/>
            <person name="Abolude K.A."/>
            <person name="Shefchek K.S."/>
            <person name="Maroo A.M."/>
            <person name="Santana-Cruz I.S."/>
            <person name="Tallon L.J."/>
            <person name="Ficke F.W.F."/>
        </authorList>
    </citation>
    <scope>NUCLEOTIDE SEQUENCE [LARGE SCALE GENOMIC DNA]</scope>
    <source>
        <strain evidence="2 3">R036d</strain>
    </source>
</reference>
<dbReference type="EMBL" id="AMOT01000005">
    <property type="protein sequence ID" value="EKE85088.1"/>
    <property type="molecule type" value="Genomic_DNA"/>
</dbReference>
<keyword evidence="1" id="KW-0812">Transmembrane</keyword>
<evidence type="ECO:0000313" key="2">
    <source>
        <dbReference type="EMBL" id="EKE85088.1"/>
    </source>
</evidence>
<sequence>MRKLEILIRNAKNHFNQIQLLSVVKVVCVVLVAVIFLACGKKDWVR</sequence>
<keyword evidence="1" id="KW-0472">Membrane</keyword>
<dbReference type="AlphaFoldDB" id="K2KB98"/>
<dbReference type="PATRIC" id="fig|1145113.3.peg.1325"/>
<comment type="caution">
    <text evidence="2">The sequence shown here is derived from an EMBL/GenBank/DDBJ whole genome shotgun (WGS) entry which is preliminary data.</text>
</comment>
<evidence type="ECO:0000256" key="1">
    <source>
        <dbReference type="SAM" id="Phobius"/>
    </source>
</evidence>
<keyword evidence="1" id="KW-1133">Transmembrane helix</keyword>
<protein>
    <submittedName>
        <fullName evidence="2">Uncharacterized protein</fullName>
    </submittedName>
</protein>